<dbReference type="InterPro" id="IPR033524">
    <property type="entry name" value="Glu/Leu/Phe/Val_DH_AS"/>
</dbReference>
<evidence type="ECO:0000256" key="8">
    <source>
        <dbReference type="PIRSR" id="PIRSR000185-1"/>
    </source>
</evidence>
<dbReference type="CDD" id="cd01076">
    <property type="entry name" value="NAD_bind_1_Glu_DH"/>
    <property type="match status" value="1"/>
</dbReference>
<evidence type="ECO:0000256" key="7">
    <source>
        <dbReference type="PIRNR" id="PIRNR000185"/>
    </source>
</evidence>
<dbReference type="GO" id="GO:0000166">
    <property type="term" value="F:nucleotide binding"/>
    <property type="evidence" value="ECO:0007669"/>
    <property type="project" value="UniProtKB-KW"/>
</dbReference>
<dbReference type="Gene3D" id="3.40.50.10860">
    <property type="entry name" value="Leucine Dehydrogenase, chain A, domain 1"/>
    <property type="match status" value="1"/>
</dbReference>
<dbReference type="Gene3D" id="1.10.287.140">
    <property type="match status" value="1"/>
</dbReference>
<dbReference type="InterPro" id="IPR036291">
    <property type="entry name" value="NAD(P)-bd_dom_sf"/>
</dbReference>
<evidence type="ECO:0000256" key="3">
    <source>
        <dbReference type="ARBA" id="ARBA00023002"/>
    </source>
</evidence>
<dbReference type="FunFam" id="3.40.50.720:FF:000100">
    <property type="entry name" value="Glutamate dehydrogenase 1, mitochondrial"/>
    <property type="match status" value="1"/>
</dbReference>
<comment type="catalytic activity">
    <reaction evidence="5">
        <text>L-glutamate + NAD(+) + H2O = 2-oxoglutarate + NH4(+) + NADH + H(+)</text>
        <dbReference type="Rhea" id="RHEA:15133"/>
        <dbReference type="ChEBI" id="CHEBI:15377"/>
        <dbReference type="ChEBI" id="CHEBI:15378"/>
        <dbReference type="ChEBI" id="CHEBI:16810"/>
        <dbReference type="ChEBI" id="CHEBI:28938"/>
        <dbReference type="ChEBI" id="CHEBI:29985"/>
        <dbReference type="ChEBI" id="CHEBI:57540"/>
        <dbReference type="ChEBI" id="CHEBI:57945"/>
        <dbReference type="EC" id="1.4.1.3"/>
    </reaction>
</comment>
<feature type="binding site" evidence="9">
    <location>
        <position position="132"/>
    </location>
    <ligand>
        <name>substrate</name>
    </ligand>
</feature>
<evidence type="ECO:0000256" key="2">
    <source>
        <dbReference type="ARBA" id="ARBA00006382"/>
    </source>
</evidence>
<name>A0A1I8PXW7_STOCA</name>
<comment type="similarity">
    <text evidence="2 7 11">Belongs to the Glu/Leu/Phe/Val dehydrogenases family.</text>
</comment>
<dbReference type="SMART" id="SM00839">
    <property type="entry name" value="ELFV_dehydrog"/>
    <property type="match status" value="1"/>
</dbReference>
<comment type="catalytic activity">
    <reaction evidence="6">
        <text>L-glutamate + NADP(+) + H2O = 2-oxoglutarate + NH4(+) + NADPH + H(+)</text>
        <dbReference type="Rhea" id="RHEA:11612"/>
        <dbReference type="ChEBI" id="CHEBI:15377"/>
        <dbReference type="ChEBI" id="CHEBI:15378"/>
        <dbReference type="ChEBI" id="CHEBI:16810"/>
        <dbReference type="ChEBI" id="CHEBI:28938"/>
        <dbReference type="ChEBI" id="CHEBI:29985"/>
        <dbReference type="ChEBI" id="CHEBI:57783"/>
        <dbReference type="ChEBI" id="CHEBI:58349"/>
        <dbReference type="EC" id="1.4.1.3"/>
    </reaction>
</comment>
<keyword evidence="9" id="KW-0520">NAD</keyword>
<dbReference type="Proteomes" id="UP000095300">
    <property type="component" value="Unassembled WGS sequence"/>
</dbReference>
<dbReference type="GO" id="GO:0005739">
    <property type="term" value="C:mitochondrion"/>
    <property type="evidence" value="ECO:0007669"/>
    <property type="project" value="UniProtKB-SubCell"/>
</dbReference>
<keyword evidence="4" id="KW-0496">Mitochondrion</keyword>
<dbReference type="Pfam" id="PF02812">
    <property type="entry name" value="ELFV_dehydrog_N"/>
    <property type="match status" value="1"/>
</dbReference>
<evidence type="ECO:0000313" key="13">
    <source>
        <dbReference type="EnsemblMetazoa" id="SCAU012111-PB"/>
    </source>
</evidence>
<dbReference type="Pfam" id="PF00208">
    <property type="entry name" value="ELFV_dehydrog"/>
    <property type="match status" value="1"/>
</dbReference>
<dbReference type="STRING" id="35570.A0A1I8PXW7"/>
<gene>
    <name evidence="13" type="primary">106082796</name>
</gene>
<feature type="active site" description="Proton donor" evidence="8">
    <location>
        <position position="168"/>
    </location>
</feature>
<feature type="binding site" evidence="9">
    <location>
        <position position="296"/>
    </location>
    <ligand>
        <name>NAD(+)</name>
        <dbReference type="ChEBI" id="CHEBI:57540"/>
    </ligand>
</feature>
<dbReference type="InterPro" id="IPR006095">
    <property type="entry name" value="Glu/Leu/Phe/Val/Trp_DH"/>
</dbReference>
<keyword evidence="3 7" id="KW-0560">Oxidoreductase</keyword>
<feature type="binding site" evidence="9">
    <location>
        <position position="423"/>
    </location>
    <ligand>
        <name>substrate</name>
    </ligand>
</feature>
<feature type="site" description="Important for catalysis" evidence="10">
    <location>
        <position position="210"/>
    </location>
</feature>
<evidence type="ECO:0000256" key="11">
    <source>
        <dbReference type="RuleBase" id="RU004417"/>
    </source>
</evidence>
<dbReference type="EnsemblMetazoa" id="SCAU012111-RA">
    <property type="protein sequence ID" value="SCAU012111-PA"/>
    <property type="gene ID" value="SCAU012111"/>
</dbReference>
<dbReference type="PROSITE" id="PS00074">
    <property type="entry name" value="GLFV_DEHYDROGENASE"/>
    <property type="match status" value="1"/>
</dbReference>
<keyword evidence="14" id="KW-1185">Reference proteome</keyword>
<organism evidence="13 14">
    <name type="scientific">Stomoxys calcitrans</name>
    <name type="common">Stable fly</name>
    <name type="synonym">Conops calcitrans</name>
    <dbReference type="NCBI Taxonomy" id="35570"/>
    <lineage>
        <taxon>Eukaryota</taxon>
        <taxon>Metazoa</taxon>
        <taxon>Ecdysozoa</taxon>
        <taxon>Arthropoda</taxon>
        <taxon>Hexapoda</taxon>
        <taxon>Insecta</taxon>
        <taxon>Pterygota</taxon>
        <taxon>Neoptera</taxon>
        <taxon>Endopterygota</taxon>
        <taxon>Diptera</taxon>
        <taxon>Brachycera</taxon>
        <taxon>Muscomorpha</taxon>
        <taxon>Muscoidea</taxon>
        <taxon>Muscidae</taxon>
        <taxon>Stomoxys</taxon>
    </lineage>
</organism>
<comment type="subcellular location">
    <subcellularLocation>
        <location evidence="1">Mitochondrion</location>
    </subcellularLocation>
</comment>
<evidence type="ECO:0000259" key="12">
    <source>
        <dbReference type="SMART" id="SM00839"/>
    </source>
</evidence>
<proteinExistence type="inferred from homology"/>
<dbReference type="InterPro" id="IPR006097">
    <property type="entry name" value="Glu/Leu/Phe/Val/Trp_DH_dimer"/>
</dbReference>
<dbReference type="SUPFAM" id="SSF51735">
    <property type="entry name" value="NAD(P)-binding Rossmann-fold domains"/>
    <property type="match status" value="1"/>
</dbReference>
<dbReference type="PRINTS" id="PR00082">
    <property type="entry name" value="GLFDHDRGNASE"/>
</dbReference>
<dbReference type="OrthoDB" id="6718861at2759"/>
<evidence type="ECO:0000256" key="1">
    <source>
        <dbReference type="ARBA" id="ARBA00004173"/>
    </source>
</evidence>
<protein>
    <recommendedName>
        <fullName evidence="7">Glutamate dehydrogenase</fullName>
    </recommendedName>
</protein>
<evidence type="ECO:0000256" key="5">
    <source>
        <dbReference type="ARBA" id="ARBA00047867"/>
    </source>
</evidence>
<dbReference type="GO" id="GO:0004352">
    <property type="term" value="F:glutamate dehydrogenase (NAD+) activity"/>
    <property type="evidence" value="ECO:0007669"/>
    <property type="project" value="TreeGrafter"/>
</dbReference>
<dbReference type="InterPro" id="IPR014362">
    <property type="entry name" value="Glu_DH"/>
</dbReference>
<dbReference type="AlphaFoldDB" id="A0A1I8PXW7"/>
<dbReference type="EnsemblMetazoa" id="SCAU012111-RB">
    <property type="protein sequence ID" value="SCAU012111-PB"/>
    <property type="gene ID" value="SCAU012111"/>
</dbReference>
<accession>A0A1I8PXW7</accession>
<dbReference type="SUPFAM" id="SSF53223">
    <property type="entry name" value="Aminoacid dehydrogenase-like, N-terminal domain"/>
    <property type="match status" value="1"/>
</dbReference>
<evidence type="ECO:0000256" key="10">
    <source>
        <dbReference type="PIRSR" id="PIRSR000185-3"/>
    </source>
</evidence>
<reference evidence="13" key="2">
    <citation type="submission" date="2020-05" db="UniProtKB">
        <authorList>
            <consortium name="EnsemblMetazoa"/>
        </authorList>
    </citation>
    <scope>IDENTIFICATION</scope>
    <source>
        <strain evidence="13">USDA</strain>
    </source>
</reference>
<evidence type="ECO:0000256" key="6">
    <source>
        <dbReference type="ARBA" id="ARBA00048577"/>
    </source>
</evidence>
<feature type="domain" description="Glutamate/phenylalanine/leucine/valine/L-tryptophan dehydrogenase C-terminal" evidence="12">
    <location>
        <begin position="250"/>
        <end position="533"/>
    </location>
</feature>
<evidence type="ECO:0000256" key="4">
    <source>
        <dbReference type="ARBA" id="ARBA00023128"/>
    </source>
</evidence>
<feature type="binding site" evidence="9">
    <location>
        <position position="257"/>
    </location>
    <ligand>
        <name>NAD(+)</name>
        <dbReference type="ChEBI" id="CHEBI:57540"/>
    </ligand>
</feature>
<dbReference type="PANTHER" id="PTHR11606:SF7">
    <property type="entry name" value="GLUTAMATE DEHYDROGENASE"/>
    <property type="match status" value="1"/>
</dbReference>
<dbReference type="PIRSF" id="PIRSF000185">
    <property type="entry name" value="Glu_DH"/>
    <property type="match status" value="1"/>
</dbReference>
<dbReference type="InterPro" id="IPR006096">
    <property type="entry name" value="Glu/Leu/Phe/Val/Trp_DH_C"/>
</dbReference>
<keyword evidence="9" id="KW-0547">Nucleotide-binding</keyword>
<feature type="binding site" evidence="9">
    <location>
        <position position="156"/>
    </location>
    <ligand>
        <name>substrate</name>
    </ligand>
</feature>
<dbReference type="InterPro" id="IPR046346">
    <property type="entry name" value="Aminoacid_DH-like_N_sf"/>
</dbReference>
<evidence type="ECO:0000256" key="9">
    <source>
        <dbReference type="PIRSR" id="PIRSR000185-2"/>
    </source>
</evidence>
<dbReference type="InterPro" id="IPR033922">
    <property type="entry name" value="NAD_bind_Glu_DH"/>
</dbReference>
<dbReference type="PANTHER" id="PTHR11606">
    <property type="entry name" value="GLUTAMATE DEHYDROGENASE"/>
    <property type="match status" value="1"/>
</dbReference>
<evidence type="ECO:0000313" key="14">
    <source>
        <dbReference type="Proteomes" id="UP000095300"/>
    </source>
</evidence>
<sequence length="537" mass="59498">MLSSIIKHLCPKKPSILPILPCHFQAKRHKHEIPKHLQSIATEKDPNFAHMVAYYYHAAAKLMESSLIAELAKKYPKLEAGDVEARVSGILRFMGYVTTCIEVNFPLMNSKSEIEIITGYRAHHMRQRLPVKGGIRFGMDVEEDEVKGLAYLMTFKCSCVNVPFGGAKGGIRIDPKKYTDRELQIITRRYTMELLRRNMIGPGIDVPAPDMNTGEREMNWICDQYLKTFGHNDINALAIVTGKPIHVGGINGRTSATGRGVWKAGDVFMQDKDWMDFVKLSTGWQGKTVIVQGFGNVGSYAAKFVVEAGAKLIGVEERDISLVNPEGIDPNDLMTYVAAKRSVKGYPKASEKQGSLLGEKCDILMPCATQKVLNAENADKVQAKIILEGANGPITPSADEILRKKGILMIPDMYCNAGGVTVSYFEFLKNINHVSYGKMTTKRDNHVVREIFNSINESLGGKGPTVTPNEHLERLRSSTSEADIVDFGLQTVMETAGQGIKETANEFALCNDLRTAAYIFSIRKIFRALESSGITQQ</sequence>
<dbReference type="GO" id="GO:0006538">
    <property type="term" value="P:L-glutamate catabolic process"/>
    <property type="evidence" value="ECO:0007669"/>
    <property type="project" value="TreeGrafter"/>
</dbReference>
<reference evidence="14" key="1">
    <citation type="submission" date="2015-05" db="EMBL/GenBank/DDBJ databases">
        <authorList>
            <person name="Wilson R.K."/>
            <person name="Warren W.C."/>
            <person name="Olafson P."/>
        </authorList>
    </citation>
    <scope>NUCLEOTIDE SEQUENCE [LARGE SCALE GENOMIC DNA]</scope>
    <source>
        <strain evidence="14">USDA</strain>
    </source>
</reference>
<dbReference type="Gene3D" id="3.40.50.720">
    <property type="entry name" value="NAD(P)-binding Rossmann-like Domain"/>
    <property type="match status" value="1"/>
</dbReference>
<dbReference type="VEuPathDB" id="VectorBase:SCAU012111"/>